<keyword evidence="2" id="KW-1185">Reference proteome</keyword>
<reference evidence="2" key="1">
    <citation type="journal article" date="2019" name="Int. J. Syst. Evol. Microbiol.">
        <title>The Global Catalogue of Microorganisms (GCM) 10K type strain sequencing project: providing services to taxonomists for standard genome sequencing and annotation.</title>
        <authorList>
            <consortium name="The Broad Institute Genomics Platform"/>
            <consortium name="The Broad Institute Genome Sequencing Center for Infectious Disease"/>
            <person name="Wu L."/>
            <person name="Ma J."/>
        </authorList>
    </citation>
    <scope>NUCLEOTIDE SEQUENCE [LARGE SCALE GENOMIC DNA]</scope>
    <source>
        <strain evidence="2">KACC 11904</strain>
    </source>
</reference>
<evidence type="ECO:0000313" key="2">
    <source>
        <dbReference type="Proteomes" id="UP001596044"/>
    </source>
</evidence>
<proteinExistence type="predicted"/>
<dbReference type="Proteomes" id="UP001596044">
    <property type="component" value="Unassembled WGS sequence"/>
</dbReference>
<name>A0ABW0K774_9BACL</name>
<gene>
    <name evidence="1" type="ORF">ACFPOG_12950</name>
</gene>
<organism evidence="1 2">
    <name type="scientific">Paenibacillus aestuarii</name>
    <dbReference type="NCBI Taxonomy" id="516965"/>
    <lineage>
        <taxon>Bacteria</taxon>
        <taxon>Bacillati</taxon>
        <taxon>Bacillota</taxon>
        <taxon>Bacilli</taxon>
        <taxon>Bacillales</taxon>
        <taxon>Paenibacillaceae</taxon>
        <taxon>Paenibacillus</taxon>
    </lineage>
</organism>
<accession>A0ABW0K774</accession>
<protein>
    <submittedName>
        <fullName evidence="1">Uncharacterized protein</fullName>
    </submittedName>
</protein>
<sequence length="144" mass="16593">MKEHIITVDGHNIVVDVSERRYPGLVLKWAFWKFQSLPNSSYRTLGDPYPGKGAMTQIRSDVIKQASEAIQNGYPSEQNTRFNCQSMRWLILQDPFLKKSYARTREGVMSDIKAMELVFNTYVIGDSAKEKTYAEFDINMIMAQ</sequence>
<dbReference type="RefSeq" id="WP_377524873.1">
    <property type="nucleotide sequence ID" value="NZ_JBHSMJ010000017.1"/>
</dbReference>
<evidence type="ECO:0000313" key="1">
    <source>
        <dbReference type="EMBL" id="MFC5449173.1"/>
    </source>
</evidence>
<dbReference type="EMBL" id="JBHSMJ010000017">
    <property type="protein sequence ID" value="MFC5449173.1"/>
    <property type="molecule type" value="Genomic_DNA"/>
</dbReference>
<comment type="caution">
    <text evidence="1">The sequence shown here is derived from an EMBL/GenBank/DDBJ whole genome shotgun (WGS) entry which is preliminary data.</text>
</comment>